<dbReference type="EMBL" id="CP113257">
    <property type="protein sequence ID" value="WAE51386.1"/>
    <property type="molecule type" value="Genomic_DNA"/>
</dbReference>
<dbReference type="RefSeq" id="WP_267930917.1">
    <property type="nucleotide sequence ID" value="NZ_CP113257.1"/>
</dbReference>
<dbReference type="AlphaFoldDB" id="A0AA47HY51"/>
<accession>A0AA47HY51</accession>
<sequence length="419" mass="44156">MSSTTPVNEPYLNFIVELTLPGGQLLREYTLLLDPPLYQPDPPALPLAQPTPAVVGMPPAEPEPARTPPMAEQGKRYRIQPGDSLWAITVRLQGGKAGSREALMADLYALNPDAFIGGDRNRLRVGAEMLLPDHVEASAPRPTAPTTASDPVSVAAVQMIEHVAVEPSATPDRSLEQVLGQLEAQVVSLQAQMEAQNRLLAEAQQSLAQREASPAVTEPSIAQVAPSDLGAVAHQPSAAPFASALAAPALAEQPDSSLSSSLLVVPALLLLLAGLLLRRRSRAAAAAALVVEPRPVGAKRAEASFPDINPFQRQVPMVTEMTVDEYLGHHPTERPAPVAALLQPTAPGLVGLRQPSELDELIASASTGNRDAVRRAGLSEALGCLDRGELDRATSLLATLLDQDDSDHRGSDAQLAQSA</sequence>
<dbReference type="InterPro" id="IPR036779">
    <property type="entry name" value="LysM_dom_sf"/>
</dbReference>
<dbReference type="Gene3D" id="3.10.350.10">
    <property type="entry name" value="LysM domain"/>
    <property type="match status" value="1"/>
</dbReference>
<reference evidence="3" key="1">
    <citation type="submission" date="2022-11" db="EMBL/GenBank/DDBJ databases">
        <title>Genomic of Pseudomonas TF18.</title>
        <authorList>
            <person name="Liu T."/>
        </authorList>
    </citation>
    <scope>NUCLEOTIDE SEQUENCE</scope>
    <source>
        <strain evidence="3">TF18</strain>
    </source>
</reference>
<evidence type="ECO:0000313" key="4">
    <source>
        <dbReference type="Proteomes" id="UP001164632"/>
    </source>
</evidence>
<evidence type="ECO:0000259" key="2">
    <source>
        <dbReference type="Pfam" id="PF25800"/>
    </source>
</evidence>
<dbReference type="InterPro" id="IPR018392">
    <property type="entry name" value="LysM"/>
</dbReference>
<dbReference type="Pfam" id="PF25800">
    <property type="entry name" value="FimV_N"/>
    <property type="match status" value="1"/>
</dbReference>
<protein>
    <recommendedName>
        <fullName evidence="2">FimV N-terminal domain-containing protein</fullName>
    </recommendedName>
</protein>
<dbReference type="CDD" id="cd00118">
    <property type="entry name" value="LysM"/>
    <property type="match status" value="1"/>
</dbReference>
<dbReference type="InterPro" id="IPR057840">
    <property type="entry name" value="FimV_N"/>
</dbReference>
<evidence type="ECO:0000256" key="1">
    <source>
        <dbReference type="SAM" id="Coils"/>
    </source>
</evidence>
<dbReference type="Proteomes" id="UP001164632">
    <property type="component" value="Chromosome"/>
</dbReference>
<evidence type="ECO:0000313" key="3">
    <source>
        <dbReference type="EMBL" id="WAE51386.1"/>
    </source>
</evidence>
<organism evidence="3 4">
    <name type="scientific">Stutzerimonas frequens</name>
    <dbReference type="NCBI Taxonomy" id="2968969"/>
    <lineage>
        <taxon>Bacteria</taxon>
        <taxon>Pseudomonadati</taxon>
        <taxon>Pseudomonadota</taxon>
        <taxon>Gammaproteobacteria</taxon>
        <taxon>Pseudomonadales</taxon>
        <taxon>Pseudomonadaceae</taxon>
        <taxon>Stutzerimonas</taxon>
    </lineage>
</organism>
<feature type="coiled-coil region" evidence="1">
    <location>
        <begin position="172"/>
        <end position="213"/>
    </location>
</feature>
<name>A0AA47HY51_9GAMM</name>
<proteinExistence type="predicted"/>
<feature type="domain" description="FimV N-terminal" evidence="2">
    <location>
        <begin position="2"/>
        <end position="36"/>
    </location>
</feature>
<keyword evidence="1" id="KW-0175">Coiled coil</keyword>
<gene>
    <name evidence="3" type="ORF">OSV15_17120</name>
</gene>